<dbReference type="InterPro" id="IPR018060">
    <property type="entry name" value="HTH_AraC"/>
</dbReference>
<gene>
    <name evidence="13" type="ORF">CVN68_07025</name>
</gene>
<dbReference type="GO" id="GO:0008168">
    <property type="term" value="F:methyltransferase activity"/>
    <property type="evidence" value="ECO:0007669"/>
    <property type="project" value="UniProtKB-KW"/>
</dbReference>
<dbReference type="InterPro" id="IPR018062">
    <property type="entry name" value="HTH_AraC-typ_CS"/>
</dbReference>
<dbReference type="SUPFAM" id="SSF46689">
    <property type="entry name" value="Homeodomain-like"/>
    <property type="match status" value="2"/>
</dbReference>
<evidence type="ECO:0000256" key="6">
    <source>
        <dbReference type="ARBA" id="ARBA00022833"/>
    </source>
</evidence>
<dbReference type="GO" id="GO:0043565">
    <property type="term" value="F:sequence-specific DNA binding"/>
    <property type="evidence" value="ECO:0007669"/>
    <property type="project" value="InterPro"/>
</dbReference>
<keyword evidence="2" id="KW-0489">Methyltransferase</keyword>
<organism evidence="13 14">
    <name type="scientific">Sphingomonas psychrotolerans</name>
    <dbReference type="NCBI Taxonomy" id="1327635"/>
    <lineage>
        <taxon>Bacteria</taxon>
        <taxon>Pseudomonadati</taxon>
        <taxon>Pseudomonadota</taxon>
        <taxon>Alphaproteobacteria</taxon>
        <taxon>Sphingomonadales</taxon>
        <taxon>Sphingomonadaceae</taxon>
        <taxon>Sphingomonas</taxon>
    </lineage>
</organism>
<dbReference type="GO" id="GO:0008270">
    <property type="term" value="F:zinc ion binding"/>
    <property type="evidence" value="ECO:0007669"/>
    <property type="project" value="InterPro"/>
</dbReference>
<keyword evidence="9" id="KW-0010">Activator</keyword>
<keyword evidence="3" id="KW-0808">Transferase</keyword>
<keyword evidence="14" id="KW-1185">Reference proteome</keyword>
<dbReference type="GO" id="GO:0006281">
    <property type="term" value="P:DNA repair"/>
    <property type="evidence" value="ECO:0007669"/>
    <property type="project" value="UniProtKB-KW"/>
</dbReference>
<dbReference type="PROSITE" id="PS00041">
    <property type="entry name" value="HTH_ARAC_FAMILY_1"/>
    <property type="match status" value="1"/>
</dbReference>
<dbReference type="Pfam" id="PF12833">
    <property type="entry name" value="HTH_18"/>
    <property type="match status" value="1"/>
</dbReference>
<dbReference type="Gene3D" id="3.40.10.10">
    <property type="entry name" value="DNA Methylphosphotriester Repair Domain"/>
    <property type="match status" value="1"/>
</dbReference>
<evidence type="ECO:0000256" key="9">
    <source>
        <dbReference type="ARBA" id="ARBA00023159"/>
    </source>
</evidence>
<evidence type="ECO:0000313" key="14">
    <source>
        <dbReference type="Proteomes" id="UP000229081"/>
    </source>
</evidence>
<dbReference type="Pfam" id="PF02805">
    <property type="entry name" value="Ada_Zn_binding"/>
    <property type="match status" value="1"/>
</dbReference>
<evidence type="ECO:0000256" key="7">
    <source>
        <dbReference type="ARBA" id="ARBA00023015"/>
    </source>
</evidence>
<dbReference type="OrthoDB" id="9802228at2"/>
<dbReference type="PANTHER" id="PTHR46796">
    <property type="entry name" value="HTH-TYPE TRANSCRIPTIONAL ACTIVATOR RHAS-RELATED"/>
    <property type="match status" value="1"/>
</dbReference>
<evidence type="ECO:0000256" key="11">
    <source>
        <dbReference type="ARBA" id="ARBA00023204"/>
    </source>
</evidence>
<dbReference type="GO" id="GO:0003700">
    <property type="term" value="F:DNA-binding transcription factor activity"/>
    <property type="evidence" value="ECO:0007669"/>
    <property type="project" value="InterPro"/>
</dbReference>
<dbReference type="InterPro" id="IPR009057">
    <property type="entry name" value="Homeodomain-like_sf"/>
</dbReference>
<evidence type="ECO:0000256" key="5">
    <source>
        <dbReference type="ARBA" id="ARBA00022763"/>
    </source>
</evidence>
<keyword evidence="6" id="KW-0862">Zinc</keyword>
<keyword evidence="8" id="KW-0238">DNA-binding</keyword>
<comment type="cofactor">
    <cofactor evidence="1">
        <name>Zn(2+)</name>
        <dbReference type="ChEBI" id="CHEBI:29105"/>
    </cofactor>
</comment>
<feature type="domain" description="HTH araC/xylS-type" evidence="12">
    <location>
        <begin position="92"/>
        <end position="190"/>
    </location>
</feature>
<dbReference type="SUPFAM" id="SSF57884">
    <property type="entry name" value="Ada DNA repair protein, N-terminal domain (N-Ada 10)"/>
    <property type="match status" value="1"/>
</dbReference>
<protein>
    <submittedName>
        <fullName evidence="13">Transcriptional regulator</fullName>
    </submittedName>
</protein>
<keyword evidence="7" id="KW-0805">Transcription regulation</keyword>
<dbReference type="PANTHER" id="PTHR46796:SF6">
    <property type="entry name" value="ARAC SUBFAMILY"/>
    <property type="match status" value="1"/>
</dbReference>
<accession>A0A2K8MSK4</accession>
<dbReference type="InterPro" id="IPR004026">
    <property type="entry name" value="Ada_DNA_repair_Zn-bd"/>
</dbReference>
<keyword evidence="10" id="KW-0804">Transcription</keyword>
<evidence type="ECO:0000256" key="8">
    <source>
        <dbReference type="ARBA" id="ARBA00023125"/>
    </source>
</evidence>
<evidence type="ECO:0000259" key="12">
    <source>
        <dbReference type="PROSITE" id="PS01124"/>
    </source>
</evidence>
<evidence type="ECO:0000256" key="2">
    <source>
        <dbReference type="ARBA" id="ARBA00022603"/>
    </source>
</evidence>
<dbReference type="GO" id="GO:0032259">
    <property type="term" value="P:methylation"/>
    <property type="evidence" value="ECO:0007669"/>
    <property type="project" value="UniProtKB-KW"/>
</dbReference>
<keyword evidence="5" id="KW-0227">DNA damage</keyword>
<evidence type="ECO:0000313" key="13">
    <source>
        <dbReference type="EMBL" id="ATY34481.1"/>
    </source>
</evidence>
<sequence length="193" mass="21273">MPSDALELDFALCERVRYARDPAFDGVIFIGVKSTGIYCRPICPVRQPLSRNVRYFASAAAAEAAGLRPCLRCRPEAAPHSPAWKGTRATVDRALRLIEQGALDDARVEALATQLGIGARHLSRLFQQYLGTTPLAAARTARVQRAKRMLDTTDLGMTEIALAAGFGSVRSFNATFRQVYRRPPSALKRRDVR</sequence>
<proteinExistence type="predicted"/>
<dbReference type="Proteomes" id="UP000229081">
    <property type="component" value="Chromosome"/>
</dbReference>
<dbReference type="KEGG" id="sphc:CVN68_07025"/>
<reference evidence="13 14" key="1">
    <citation type="submission" date="2017-11" db="EMBL/GenBank/DDBJ databases">
        <title>Complete genome sequence of Sphingomonas sp. Strain Cra20, a psychrotolerant potential plant growth promoting rhizobacteria.</title>
        <authorList>
            <person name="Luo Y."/>
        </authorList>
    </citation>
    <scope>NUCLEOTIDE SEQUENCE [LARGE SCALE GENOMIC DNA]</scope>
    <source>
        <strain evidence="13 14">Cra20</strain>
    </source>
</reference>
<dbReference type="AlphaFoldDB" id="A0A2K8MSK4"/>
<keyword evidence="4" id="KW-0479">Metal-binding</keyword>
<dbReference type="SMART" id="SM00342">
    <property type="entry name" value="HTH_ARAC"/>
    <property type="match status" value="1"/>
</dbReference>
<dbReference type="InterPro" id="IPR035451">
    <property type="entry name" value="Ada-like_dom_sf"/>
</dbReference>
<evidence type="ECO:0000256" key="1">
    <source>
        <dbReference type="ARBA" id="ARBA00001947"/>
    </source>
</evidence>
<evidence type="ECO:0000256" key="4">
    <source>
        <dbReference type="ARBA" id="ARBA00022723"/>
    </source>
</evidence>
<dbReference type="EMBL" id="CP024923">
    <property type="protein sequence ID" value="ATY34481.1"/>
    <property type="molecule type" value="Genomic_DNA"/>
</dbReference>
<keyword evidence="11" id="KW-0234">DNA repair</keyword>
<evidence type="ECO:0000256" key="3">
    <source>
        <dbReference type="ARBA" id="ARBA00022679"/>
    </source>
</evidence>
<evidence type="ECO:0000256" key="10">
    <source>
        <dbReference type="ARBA" id="ARBA00023163"/>
    </source>
</evidence>
<dbReference type="RefSeq" id="WP_100284268.1">
    <property type="nucleotide sequence ID" value="NZ_CP024923.1"/>
</dbReference>
<dbReference type="InterPro" id="IPR050204">
    <property type="entry name" value="AraC_XylS_family_regulators"/>
</dbReference>
<dbReference type="Gene3D" id="1.10.10.60">
    <property type="entry name" value="Homeodomain-like"/>
    <property type="match status" value="2"/>
</dbReference>
<dbReference type="PROSITE" id="PS01124">
    <property type="entry name" value="HTH_ARAC_FAMILY_2"/>
    <property type="match status" value="1"/>
</dbReference>
<name>A0A2K8MSK4_9SPHN</name>